<feature type="region of interest" description="Disordered" evidence="1">
    <location>
        <begin position="1"/>
        <end position="22"/>
    </location>
</feature>
<feature type="compositionally biased region" description="Low complexity" evidence="1">
    <location>
        <begin position="1"/>
        <end position="17"/>
    </location>
</feature>
<proteinExistence type="predicted"/>
<dbReference type="AlphaFoldDB" id="A0A813PSA8"/>
<organism evidence="2 4">
    <name type="scientific">Didymodactylos carnosus</name>
    <dbReference type="NCBI Taxonomy" id="1234261"/>
    <lineage>
        <taxon>Eukaryota</taxon>
        <taxon>Metazoa</taxon>
        <taxon>Spiralia</taxon>
        <taxon>Gnathifera</taxon>
        <taxon>Rotifera</taxon>
        <taxon>Eurotatoria</taxon>
        <taxon>Bdelloidea</taxon>
        <taxon>Philodinida</taxon>
        <taxon>Philodinidae</taxon>
        <taxon>Didymodactylos</taxon>
    </lineage>
</organism>
<evidence type="ECO:0000313" key="4">
    <source>
        <dbReference type="Proteomes" id="UP000663829"/>
    </source>
</evidence>
<accession>A0A813PSA8</accession>
<evidence type="ECO:0000256" key="1">
    <source>
        <dbReference type="SAM" id="MobiDB-lite"/>
    </source>
</evidence>
<gene>
    <name evidence="2" type="ORF">GPM918_LOCUS1199</name>
    <name evidence="3" type="ORF">SRO942_LOCUS1199</name>
</gene>
<dbReference type="EMBL" id="CAJNOQ010000108">
    <property type="protein sequence ID" value="CAF0757583.1"/>
    <property type="molecule type" value="Genomic_DNA"/>
</dbReference>
<comment type="caution">
    <text evidence="2">The sequence shown here is derived from an EMBL/GenBank/DDBJ whole genome shotgun (WGS) entry which is preliminary data.</text>
</comment>
<protein>
    <submittedName>
        <fullName evidence="2">Uncharacterized protein</fullName>
    </submittedName>
</protein>
<dbReference type="EMBL" id="CAJOBC010000108">
    <property type="protein sequence ID" value="CAF3538064.1"/>
    <property type="molecule type" value="Genomic_DNA"/>
</dbReference>
<sequence>MAASSSSSDSERSSSSSDTCTVGTTNHSINSYSSYHNSYSQNSKCCTSYDRCCTNFTFLKCSHCQFDSCLSHLVDHLNLLNLQLQQTTERVNTIQLPQLIIHDNRLHLQKQLDYWKQNMLEKIENIHHKKSIEIRQLYMETFQEFEHQKIRYINKIKSILLKEDQHSKHVDKEYDEIKMSLLIIQNAINELKISSWPPINGDMDVSDDTHSTIVNGNDVEGQHIVTVQGLERTLNSPCLKRILMDNECCYFCDTSNKYILVYDELKFKLKLFTKGSDIIQIDWNKNLNGEIVWTSWCTLLEEFFILSKHSLFTLNCSSLTFTRIHDIHPLNDKTLSCITNFNDSLIVSHEYGTYISHYLLSSQKPRIKLMKKWFKTEMEYERDDDIMSLHLSTNNCMAMNIHLKSQGRDKRLIDFVNIQTMERLRRINPPEFSIWFLLDLSNQQWLALELMKEKNLFLLESNGDLKKINIRNNNVNITGAARIFGGDCFVLETCVNDRVQLELYKTYF</sequence>
<dbReference type="Proteomes" id="UP000663829">
    <property type="component" value="Unassembled WGS sequence"/>
</dbReference>
<dbReference type="Proteomes" id="UP000681722">
    <property type="component" value="Unassembled WGS sequence"/>
</dbReference>
<name>A0A813PSA8_9BILA</name>
<reference evidence="2" key="1">
    <citation type="submission" date="2021-02" db="EMBL/GenBank/DDBJ databases">
        <authorList>
            <person name="Nowell W R."/>
        </authorList>
    </citation>
    <scope>NUCLEOTIDE SEQUENCE</scope>
</reference>
<evidence type="ECO:0000313" key="2">
    <source>
        <dbReference type="EMBL" id="CAF0757583.1"/>
    </source>
</evidence>
<keyword evidence="4" id="KW-1185">Reference proteome</keyword>
<evidence type="ECO:0000313" key="3">
    <source>
        <dbReference type="EMBL" id="CAF3538064.1"/>
    </source>
</evidence>